<dbReference type="AlphaFoldDB" id="A0A9D7XYI1"/>
<organism evidence="1 2">
    <name type="scientific">Candidatus Phosphoribacter hodrii</name>
    <dbReference type="NCBI Taxonomy" id="2953743"/>
    <lineage>
        <taxon>Bacteria</taxon>
        <taxon>Bacillati</taxon>
        <taxon>Actinomycetota</taxon>
        <taxon>Actinomycetes</taxon>
        <taxon>Micrococcales</taxon>
        <taxon>Dermatophilaceae</taxon>
        <taxon>Candidatus Phosphoribacter</taxon>
    </lineage>
</organism>
<dbReference type="Proteomes" id="UP000886632">
    <property type="component" value="Unassembled WGS sequence"/>
</dbReference>
<evidence type="ECO:0000313" key="2">
    <source>
        <dbReference type="Proteomes" id="UP000886632"/>
    </source>
</evidence>
<evidence type="ECO:0000313" key="1">
    <source>
        <dbReference type="EMBL" id="MBL0003092.1"/>
    </source>
</evidence>
<evidence type="ECO:0008006" key="3">
    <source>
        <dbReference type="Google" id="ProtNLM"/>
    </source>
</evidence>
<sequence length="79" mass="8755">MSNETQPEVRFTIDGQTFTTTNENQTPTELLALVGFSAAAYDLAQIKNNGDVHTFKDNQNVHIKDGDEFLTVRQEAPVA</sequence>
<dbReference type="EMBL" id="JADKGK010000009">
    <property type="protein sequence ID" value="MBL0003092.1"/>
    <property type="molecule type" value="Genomic_DNA"/>
</dbReference>
<accession>A0A9D7XYI1</accession>
<comment type="caution">
    <text evidence="1">The sequence shown here is derived from an EMBL/GenBank/DDBJ whole genome shotgun (WGS) entry which is preliminary data.</text>
</comment>
<proteinExistence type="predicted"/>
<protein>
    <recommendedName>
        <fullName evidence="3">Multi-ubiquitin domain-containing protein</fullName>
    </recommendedName>
</protein>
<gene>
    <name evidence="1" type="ORF">IPP00_03590</name>
</gene>
<reference evidence="1" key="1">
    <citation type="submission" date="2020-10" db="EMBL/GenBank/DDBJ databases">
        <title>Connecting structure to function with the recovery of over 1000 high-quality activated sludge metagenome-assembled genomes encoding full-length rRNA genes using long-read sequencing.</title>
        <authorList>
            <person name="Singleton C.M."/>
            <person name="Petriglieri F."/>
            <person name="Kristensen J.M."/>
            <person name="Kirkegaard R.H."/>
            <person name="Michaelsen T.Y."/>
            <person name="Andersen M.H."/>
            <person name="Karst S.M."/>
            <person name="Dueholm M.S."/>
            <person name="Nielsen P.H."/>
            <person name="Albertsen M."/>
        </authorList>
    </citation>
    <scope>NUCLEOTIDE SEQUENCE</scope>
    <source>
        <strain evidence="1">Ribe_18-Q3-R11-54_MAXAC.001</strain>
    </source>
</reference>
<name>A0A9D7XYI1_9MICO</name>